<feature type="signal peptide" evidence="2">
    <location>
        <begin position="1"/>
        <end position="21"/>
    </location>
</feature>
<dbReference type="EMBL" id="CP092418">
    <property type="protein sequence ID" value="USD22331.1"/>
    <property type="molecule type" value="Genomic_DNA"/>
</dbReference>
<evidence type="ECO:0000313" key="3">
    <source>
        <dbReference type="EMBL" id="USD22331.1"/>
    </source>
</evidence>
<evidence type="ECO:0000256" key="1">
    <source>
        <dbReference type="SAM" id="MobiDB-lite"/>
    </source>
</evidence>
<feature type="chain" id="PRO_5046368273" description="Low-complexity protein" evidence="2">
    <location>
        <begin position="22"/>
        <end position="112"/>
    </location>
</feature>
<evidence type="ECO:0000256" key="2">
    <source>
        <dbReference type="SAM" id="SignalP"/>
    </source>
</evidence>
<protein>
    <recommendedName>
        <fullName evidence="5">Low-complexity protein</fullName>
    </recommendedName>
</protein>
<sequence length="112" mass="11387">MNKKHLSPVAAAVGAAFIATAAMNVSASTAEANPFAAAELTSGYNLALADHDDKEKEGKCGHGKNKEGKCGEGKKKEGKCGEGKKKEGKCGEGKCGEGKKKEGKCGEGKCGN</sequence>
<dbReference type="Proteomes" id="UP001055658">
    <property type="component" value="Chromosome"/>
</dbReference>
<proteinExistence type="predicted"/>
<reference evidence="3" key="1">
    <citation type="submission" date="2022-02" db="EMBL/GenBank/DDBJ databases">
        <title>Coral-associated bacteria.</title>
        <authorList>
            <person name="Tang K."/>
            <person name="Wang X."/>
        </authorList>
    </citation>
    <scope>NUCLEOTIDE SEQUENCE</scope>
    <source>
        <strain evidence="3">SCSIO 43006</strain>
    </source>
</reference>
<name>A0ABY4VDF8_9GAMM</name>
<evidence type="ECO:0000313" key="4">
    <source>
        <dbReference type="Proteomes" id="UP001055658"/>
    </source>
</evidence>
<evidence type="ECO:0008006" key="5">
    <source>
        <dbReference type="Google" id="ProtNLM"/>
    </source>
</evidence>
<accession>A0ABY4VDF8</accession>
<feature type="region of interest" description="Disordered" evidence="1">
    <location>
        <begin position="54"/>
        <end position="112"/>
    </location>
</feature>
<organism evidence="3 4">
    <name type="scientific">Microbulbifer variabilis</name>
    <dbReference type="NCBI Taxonomy" id="266805"/>
    <lineage>
        <taxon>Bacteria</taxon>
        <taxon>Pseudomonadati</taxon>
        <taxon>Pseudomonadota</taxon>
        <taxon>Gammaproteobacteria</taxon>
        <taxon>Cellvibrionales</taxon>
        <taxon>Microbulbiferaceae</taxon>
        <taxon>Microbulbifer</taxon>
    </lineage>
</organism>
<keyword evidence="2" id="KW-0732">Signal</keyword>
<gene>
    <name evidence="3" type="ORF">MJO52_04150</name>
</gene>
<keyword evidence="4" id="KW-1185">Reference proteome</keyword>
<dbReference type="RefSeq" id="WP_252084690.1">
    <property type="nucleotide sequence ID" value="NZ_CP092418.1"/>
</dbReference>